<dbReference type="SUPFAM" id="SSF47384">
    <property type="entry name" value="Homodimeric domain of signal transducing histidine kinase"/>
    <property type="match status" value="1"/>
</dbReference>
<dbReference type="SUPFAM" id="SSF52172">
    <property type="entry name" value="CheY-like"/>
    <property type="match status" value="1"/>
</dbReference>
<evidence type="ECO:0000313" key="21">
    <source>
        <dbReference type="EMBL" id="KAA8519846.1"/>
    </source>
</evidence>
<dbReference type="FunFam" id="3.30.565.10:FF:000030">
    <property type="entry name" value="Ethylene receptor 1"/>
    <property type="match status" value="1"/>
</dbReference>
<keyword evidence="6 18" id="KW-0597">Phosphoprotein</keyword>
<organism evidence="21 22">
    <name type="scientific">Nyssa sinensis</name>
    <dbReference type="NCBI Taxonomy" id="561372"/>
    <lineage>
        <taxon>Eukaryota</taxon>
        <taxon>Viridiplantae</taxon>
        <taxon>Streptophyta</taxon>
        <taxon>Embryophyta</taxon>
        <taxon>Tracheophyta</taxon>
        <taxon>Spermatophyta</taxon>
        <taxon>Magnoliopsida</taxon>
        <taxon>eudicotyledons</taxon>
        <taxon>Gunneridae</taxon>
        <taxon>Pentapetalae</taxon>
        <taxon>asterids</taxon>
        <taxon>Cornales</taxon>
        <taxon>Nyssaceae</taxon>
        <taxon>Nyssa</taxon>
    </lineage>
</organism>
<dbReference type="GO" id="GO:0046872">
    <property type="term" value="F:metal ion binding"/>
    <property type="evidence" value="ECO:0007669"/>
    <property type="project" value="UniProtKB-KW"/>
</dbReference>
<feature type="domain" description="Response regulatory" evidence="20">
    <location>
        <begin position="299"/>
        <end position="417"/>
    </location>
</feature>
<keyword evidence="17" id="KW-0472">Membrane</keyword>
<evidence type="ECO:0000256" key="10">
    <source>
        <dbReference type="ARBA" id="ARBA00022745"/>
    </source>
</evidence>
<evidence type="ECO:0000256" key="11">
    <source>
        <dbReference type="ARBA" id="ARBA00022777"/>
    </source>
</evidence>
<comment type="subcellular location">
    <subcellularLocation>
        <location evidence="3">Endoplasmic reticulum membrane</location>
        <topology evidence="3">Multi-pass membrane protein</topology>
    </subcellularLocation>
</comment>
<evidence type="ECO:0000256" key="18">
    <source>
        <dbReference type="PROSITE-ProRule" id="PRU00169"/>
    </source>
</evidence>
<evidence type="ECO:0000256" key="1">
    <source>
        <dbReference type="ARBA" id="ARBA00000085"/>
    </source>
</evidence>
<evidence type="ECO:0000256" key="5">
    <source>
        <dbReference type="ARBA" id="ARBA00012438"/>
    </source>
</evidence>
<dbReference type="InterPro" id="IPR005467">
    <property type="entry name" value="His_kinase_dom"/>
</dbReference>
<keyword evidence="8" id="KW-0812">Transmembrane</keyword>
<dbReference type="SMART" id="SM00387">
    <property type="entry name" value="HATPase_c"/>
    <property type="match status" value="1"/>
</dbReference>
<dbReference type="InterPro" id="IPR004358">
    <property type="entry name" value="Sig_transdc_His_kin-like_C"/>
</dbReference>
<keyword evidence="12" id="KW-0256">Endoplasmic reticulum</keyword>
<comment type="cofactor">
    <cofactor evidence="2">
        <name>Cu cation</name>
        <dbReference type="ChEBI" id="CHEBI:23378"/>
    </cofactor>
</comment>
<evidence type="ECO:0000313" key="22">
    <source>
        <dbReference type="Proteomes" id="UP000325577"/>
    </source>
</evidence>
<dbReference type="OrthoDB" id="60033at2759"/>
<accession>A0A5J4ZQ22</accession>
<dbReference type="InterPro" id="IPR011006">
    <property type="entry name" value="CheY-like_superfamily"/>
</dbReference>
<dbReference type="SMART" id="SM00448">
    <property type="entry name" value="REC"/>
    <property type="match status" value="1"/>
</dbReference>
<dbReference type="InterPro" id="IPR003661">
    <property type="entry name" value="HisK_dim/P_dom"/>
</dbReference>
<dbReference type="PROSITE" id="PS50109">
    <property type="entry name" value="HIS_KIN"/>
    <property type="match status" value="1"/>
</dbReference>
<dbReference type="PANTHER" id="PTHR24423">
    <property type="entry name" value="TWO-COMPONENT SENSOR HISTIDINE KINASE"/>
    <property type="match status" value="1"/>
</dbReference>
<keyword evidence="10" id="KW-0936">Ethylene signaling pathway</keyword>
<dbReference type="InterPro" id="IPR036097">
    <property type="entry name" value="HisK_dim/P_sf"/>
</dbReference>
<evidence type="ECO:0000256" key="8">
    <source>
        <dbReference type="ARBA" id="ARBA00022692"/>
    </source>
</evidence>
<dbReference type="AlphaFoldDB" id="A0A5J4ZQ22"/>
<evidence type="ECO:0000256" key="4">
    <source>
        <dbReference type="ARBA" id="ARBA00009842"/>
    </source>
</evidence>
<evidence type="ECO:0000256" key="14">
    <source>
        <dbReference type="ARBA" id="ARBA00022989"/>
    </source>
</evidence>
<dbReference type="FunFam" id="1.10.287.130:FF:000004">
    <property type="entry name" value="Ethylene receptor 1"/>
    <property type="match status" value="1"/>
</dbReference>
<evidence type="ECO:0000256" key="6">
    <source>
        <dbReference type="ARBA" id="ARBA00022553"/>
    </source>
</evidence>
<evidence type="ECO:0000256" key="17">
    <source>
        <dbReference type="ARBA" id="ARBA00023136"/>
    </source>
</evidence>
<dbReference type="InterPro" id="IPR001789">
    <property type="entry name" value="Sig_transdc_resp-reg_receiver"/>
</dbReference>
<dbReference type="Gene3D" id="3.30.565.10">
    <property type="entry name" value="Histidine kinase-like ATPase, C-terminal domain"/>
    <property type="match status" value="1"/>
</dbReference>
<reference evidence="21 22" key="1">
    <citation type="submission" date="2019-09" db="EMBL/GenBank/DDBJ databases">
        <title>A chromosome-level genome assembly of the Chinese tupelo Nyssa sinensis.</title>
        <authorList>
            <person name="Yang X."/>
            <person name="Kang M."/>
            <person name="Yang Y."/>
            <person name="Xiong H."/>
            <person name="Wang M."/>
            <person name="Zhang Z."/>
            <person name="Wang Z."/>
            <person name="Wu H."/>
            <person name="Ma T."/>
            <person name="Liu J."/>
            <person name="Xi Z."/>
        </authorList>
    </citation>
    <scope>NUCLEOTIDE SEQUENCE [LARGE SCALE GENOMIC DNA]</scope>
    <source>
        <strain evidence="21">J267</strain>
        <tissue evidence="21">Leaf</tissue>
    </source>
</reference>
<feature type="domain" description="Histidine kinase" evidence="19">
    <location>
        <begin position="34"/>
        <end position="273"/>
    </location>
</feature>
<keyword evidence="22" id="KW-1185">Reference proteome</keyword>
<evidence type="ECO:0000256" key="9">
    <source>
        <dbReference type="ARBA" id="ARBA00022741"/>
    </source>
</evidence>
<dbReference type="GO" id="GO:0051740">
    <property type="term" value="F:ethylene binding"/>
    <property type="evidence" value="ECO:0007669"/>
    <property type="project" value="TreeGrafter"/>
</dbReference>
<evidence type="ECO:0000256" key="13">
    <source>
        <dbReference type="ARBA" id="ARBA00022840"/>
    </source>
</evidence>
<dbReference type="GO" id="GO:0000155">
    <property type="term" value="F:phosphorelay sensor kinase activity"/>
    <property type="evidence" value="ECO:0007669"/>
    <property type="project" value="InterPro"/>
</dbReference>
<name>A0A5J4ZQ22_9ASTE</name>
<dbReference type="Proteomes" id="UP000325577">
    <property type="component" value="Linkage Group LG6"/>
</dbReference>
<keyword evidence="7" id="KW-0808">Transferase</keyword>
<feature type="modified residue" description="4-aspartylphosphate" evidence="18">
    <location>
        <position position="347"/>
    </location>
</feature>
<keyword evidence="9" id="KW-0547">Nucleotide-binding</keyword>
<dbReference type="InterPro" id="IPR003594">
    <property type="entry name" value="HATPase_dom"/>
</dbReference>
<dbReference type="PROSITE" id="PS50110">
    <property type="entry name" value="RESPONSE_REGULATORY"/>
    <property type="match status" value="1"/>
</dbReference>
<evidence type="ECO:0000256" key="7">
    <source>
        <dbReference type="ARBA" id="ARBA00022679"/>
    </source>
</evidence>
<evidence type="ECO:0000256" key="3">
    <source>
        <dbReference type="ARBA" id="ARBA00004477"/>
    </source>
</evidence>
<comment type="catalytic activity">
    <reaction evidence="1">
        <text>ATP + protein L-histidine = ADP + protein N-phospho-L-histidine.</text>
        <dbReference type="EC" id="2.7.13.3"/>
    </reaction>
</comment>
<protein>
    <recommendedName>
        <fullName evidence="5">histidine kinase</fullName>
        <ecNumber evidence="5">2.7.13.3</ecNumber>
    </recommendedName>
</protein>
<dbReference type="CDD" id="cd00082">
    <property type="entry name" value="HisKA"/>
    <property type="match status" value="1"/>
</dbReference>
<dbReference type="PRINTS" id="PR00344">
    <property type="entry name" value="BCTRLSENSOR"/>
</dbReference>
<dbReference type="PANTHER" id="PTHR24423:SF615">
    <property type="entry name" value="ETHYLENE RECEPTOR 1"/>
    <property type="match status" value="1"/>
</dbReference>
<dbReference type="InterPro" id="IPR036890">
    <property type="entry name" value="HATPase_C_sf"/>
</dbReference>
<dbReference type="Pfam" id="PF00072">
    <property type="entry name" value="Response_reg"/>
    <property type="match status" value="1"/>
</dbReference>
<dbReference type="Gene3D" id="3.40.50.2300">
    <property type="match status" value="1"/>
</dbReference>
<evidence type="ECO:0000256" key="2">
    <source>
        <dbReference type="ARBA" id="ARBA00001935"/>
    </source>
</evidence>
<dbReference type="CDD" id="cd16922">
    <property type="entry name" value="HATPase_EvgS-ArcB-TorS-like"/>
    <property type="match status" value="1"/>
</dbReference>
<dbReference type="Gene3D" id="1.10.287.130">
    <property type="match status" value="1"/>
</dbReference>
<dbReference type="SUPFAM" id="SSF55874">
    <property type="entry name" value="ATPase domain of HSP90 chaperone/DNA topoisomerase II/histidine kinase"/>
    <property type="match status" value="1"/>
</dbReference>
<sequence length="417" mass="46101">MRARDLLMEQNVALDRARREAETAIRARNDFLAVMNHEMRTPMHAIIALSSLLQETELTPEQRLMVETILKSGNLLATLINDVLDLSRLEDGSFQLEIRTFNLHALFRELLNLIKPIASVKKLSVLLSLAPDLPEYAVGDEKRLMQIILNVVGNAVKFTKEGSISITAFIEKSESLRDPRAPEFFPVPSDSHFYLRVHVKDSGSGITPQDIPKLFTKFAQSQSLATRNSGGSGLGLAICKRFVNLMEGHIWIESEGLGKGCTAIFIVKLGIPERVNESKLPFVPKVPTIHGQTNFLGLKVLVMDDNGVNRTVTKELLVHLGCDVTTVSSGDECLQVVSQEHKVVFMDISVPGIGGYEVVLRVHEKFTNCHERPLIVALTGNTDRVTKENCLRLGLSVPRACLAPHGANLLYGVLRSV</sequence>
<dbReference type="EMBL" id="CM018049">
    <property type="protein sequence ID" value="KAA8519846.1"/>
    <property type="molecule type" value="Genomic_DNA"/>
</dbReference>
<evidence type="ECO:0000259" key="19">
    <source>
        <dbReference type="PROSITE" id="PS50109"/>
    </source>
</evidence>
<keyword evidence="15" id="KW-0186">Copper</keyword>
<keyword evidence="13" id="KW-0067">ATP-binding</keyword>
<dbReference type="Pfam" id="PF00512">
    <property type="entry name" value="HisKA"/>
    <property type="match status" value="1"/>
</dbReference>
<evidence type="ECO:0000256" key="16">
    <source>
        <dbReference type="ARBA" id="ARBA00023012"/>
    </source>
</evidence>
<dbReference type="SMART" id="SM00388">
    <property type="entry name" value="HisKA"/>
    <property type="match status" value="1"/>
</dbReference>
<dbReference type="EC" id="2.7.13.3" evidence="5"/>
<proteinExistence type="inferred from homology"/>
<gene>
    <name evidence="21" type="ORF">F0562_014064</name>
</gene>
<keyword evidence="14" id="KW-1133">Transmembrane helix</keyword>
<dbReference type="GO" id="GO:0038199">
    <property type="term" value="F:ethylene receptor activity"/>
    <property type="evidence" value="ECO:0007669"/>
    <property type="project" value="TreeGrafter"/>
</dbReference>
<dbReference type="GO" id="GO:0005524">
    <property type="term" value="F:ATP binding"/>
    <property type="evidence" value="ECO:0007669"/>
    <property type="project" value="UniProtKB-KW"/>
</dbReference>
<evidence type="ECO:0000259" key="20">
    <source>
        <dbReference type="PROSITE" id="PS50110"/>
    </source>
</evidence>
<dbReference type="Pfam" id="PF02518">
    <property type="entry name" value="HATPase_c"/>
    <property type="match status" value="1"/>
</dbReference>
<comment type="similarity">
    <text evidence="4">Belongs to the ethylene receptor family.</text>
</comment>
<evidence type="ECO:0000256" key="15">
    <source>
        <dbReference type="ARBA" id="ARBA00023008"/>
    </source>
</evidence>
<evidence type="ECO:0000256" key="12">
    <source>
        <dbReference type="ARBA" id="ARBA00022824"/>
    </source>
</evidence>
<keyword evidence="11" id="KW-0418">Kinase</keyword>
<keyword evidence="16" id="KW-0902">Two-component regulatory system</keyword>
<dbReference type="GO" id="GO:0005789">
    <property type="term" value="C:endoplasmic reticulum membrane"/>
    <property type="evidence" value="ECO:0007669"/>
    <property type="project" value="UniProtKB-SubCell"/>
</dbReference>